<evidence type="ECO:0000256" key="2">
    <source>
        <dbReference type="SAM" id="MobiDB-lite"/>
    </source>
</evidence>
<name>A0A7I4YFE6_HAECO</name>
<dbReference type="OMA" id="ARICYVE"/>
<dbReference type="PROSITE" id="PS00028">
    <property type="entry name" value="ZINC_FINGER_C2H2_1"/>
    <property type="match status" value="2"/>
</dbReference>
<protein>
    <submittedName>
        <fullName evidence="5">C2H2-type domain-containing protein</fullName>
    </submittedName>
</protein>
<dbReference type="SMART" id="SM00355">
    <property type="entry name" value="ZnF_C2H2"/>
    <property type="match status" value="3"/>
</dbReference>
<organism evidence="4 5">
    <name type="scientific">Haemonchus contortus</name>
    <name type="common">Barber pole worm</name>
    <dbReference type="NCBI Taxonomy" id="6289"/>
    <lineage>
        <taxon>Eukaryota</taxon>
        <taxon>Metazoa</taxon>
        <taxon>Ecdysozoa</taxon>
        <taxon>Nematoda</taxon>
        <taxon>Chromadorea</taxon>
        <taxon>Rhabditida</taxon>
        <taxon>Rhabditina</taxon>
        <taxon>Rhabditomorpha</taxon>
        <taxon>Strongyloidea</taxon>
        <taxon>Trichostrongylidae</taxon>
        <taxon>Haemonchus</taxon>
    </lineage>
</organism>
<dbReference type="GO" id="GO:0008270">
    <property type="term" value="F:zinc ion binding"/>
    <property type="evidence" value="ECO:0007669"/>
    <property type="project" value="UniProtKB-KW"/>
</dbReference>
<dbReference type="PANTHER" id="PTHR33936:SF24">
    <property type="entry name" value="C2H2-TYPE DOMAIN-CONTAINING PROTEIN"/>
    <property type="match status" value="1"/>
</dbReference>
<proteinExistence type="predicted"/>
<dbReference type="OrthoDB" id="5866065at2759"/>
<accession>A0A7I4YFE6</accession>
<evidence type="ECO:0000313" key="5">
    <source>
        <dbReference type="WBParaSite" id="HCON_00089280-00001"/>
    </source>
</evidence>
<feature type="region of interest" description="Disordered" evidence="2">
    <location>
        <begin position="195"/>
        <end position="246"/>
    </location>
</feature>
<keyword evidence="1" id="KW-0479">Metal-binding</keyword>
<evidence type="ECO:0000313" key="4">
    <source>
        <dbReference type="Proteomes" id="UP000025227"/>
    </source>
</evidence>
<feature type="domain" description="C2H2-type" evidence="3">
    <location>
        <begin position="49"/>
        <end position="77"/>
    </location>
</feature>
<dbReference type="InterPro" id="IPR013087">
    <property type="entry name" value="Znf_C2H2_type"/>
</dbReference>
<reference evidence="5" key="1">
    <citation type="submission" date="2020-12" db="UniProtKB">
        <authorList>
            <consortium name="WormBaseParasite"/>
        </authorList>
    </citation>
    <scope>IDENTIFICATION</scope>
    <source>
        <strain evidence="5">MHco3</strain>
    </source>
</reference>
<feature type="domain" description="C2H2-type" evidence="3">
    <location>
        <begin position="81"/>
        <end position="109"/>
    </location>
</feature>
<evidence type="ECO:0000259" key="3">
    <source>
        <dbReference type="PROSITE" id="PS50157"/>
    </source>
</evidence>
<keyword evidence="4" id="KW-1185">Reference proteome</keyword>
<dbReference type="WBParaSite" id="HCON_00089280-00001">
    <property type="protein sequence ID" value="HCON_00089280-00001"/>
    <property type="gene ID" value="HCON_00089280"/>
</dbReference>
<dbReference type="InterPro" id="IPR052797">
    <property type="entry name" value="RegFact_GeneExpr_CellDeath"/>
</dbReference>
<keyword evidence="1" id="KW-0863">Zinc-finger</keyword>
<dbReference type="Proteomes" id="UP000025227">
    <property type="component" value="Unplaced"/>
</dbReference>
<dbReference type="AlphaFoldDB" id="A0A7I4YFE6"/>
<sequence length="551" mass="62210">MRTTEACIVCGHGPLVLSHLYDHLRRSHSWSETQINGEKLRIRAKKGNLHCDICDRIYSTMHSLRHHKLKVHPSGKTSSNVICPECGQRFHTYRDLAKHCNDWHTTKPATQDFSIITGRFDCFLAFEDWKDSLESSSLTNFSKRYSVHCKDGGRRHVFVCKHARGKVMASAKAEEKTNSQIPPAEEKFNTQSLAAEGKPNDQSVTAEEKQDNQSAEADEKPTILSPAPNEKPDIQPTGTEGKTKHTKRILSHCPAFLRVCENADGSVTYEGCIGHLGHVVCASALRIPKTDQEEILRMLRRGLHAYEIVAKIRRERWDHSLGSDKQARICYVEPKDIWRMAHRHGLVQRRYRTAKRLAAAESNQAAVPASRNEEVLTTDNVDVHVQEVIDLTDDGDPAPVNAMTFFQTMQRVDTAAIEAFQTFQEINRFVNELMELCVRNNQHELISQMNAAMMIKANEIAGAIGVDSDLVLQRVPGLAQVIRRNPQQIPDQNYIIINDQDKEEWETKPLQECKSEFSVESVEKEKDGTVNLRTALAMMDDSSPVVDNSAS</sequence>
<dbReference type="Gene3D" id="3.30.160.60">
    <property type="entry name" value="Classic Zinc Finger"/>
    <property type="match status" value="1"/>
</dbReference>
<keyword evidence="1" id="KW-0862">Zinc</keyword>
<dbReference type="PROSITE" id="PS50157">
    <property type="entry name" value="ZINC_FINGER_C2H2_2"/>
    <property type="match status" value="2"/>
</dbReference>
<feature type="compositionally biased region" description="Basic and acidic residues" evidence="2">
    <location>
        <begin position="206"/>
        <end position="221"/>
    </location>
</feature>
<evidence type="ECO:0000256" key="1">
    <source>
        <dbReference type="PROSITE-ProRule" id="PRU00042"/>
    </source>
</evidence>
<dbReference type="PANTHER" id="PTHR33936">
    <property type="entry name" value="PROTEIN CBG17840"/>
    <property type="match status" value="1"/>
</dbReference>